<proteinExistence type="predicted"/>
<protein>
    <recommendedName>
        <fullName evidence="3">Maturase K</fullName>
    </recommendedName>
</protein>
<organism evidence="1 2">
    <name type="scientific">Caerostris darwini</name>
    <dbReference type="NCBI Taxonomy" id="1538125"/>
    <lineage>
        <taxon>Eukaryota</taxon>
        <taxon>Metazoa</taxon>
        <taxon>Ecdysozoa</taxon>
        <taxon>Arthropoda</taxon>
        <taxon>Chelicerata</taxon>
        <taxon>Arachnida</taxon>
        <taxon>Araneae</taxon>
        <taxon>Araneomorphae</taxon>
        <taxon>Entelegynae</taxon>
        <taxon>Araneoidea</taxon>
        <taxon>Araneidae</taxon>
        <taxon>Caerostris</taxon>
    </lineage>
</organism>
<sequence>MRYSLNNLRPSILNGLIDPYFTKLELHQQIRVLELLRLPAILFAISSQKVRFKRFISREIFLYITNNRSNVGDILTFRHNEILRTAISKLVPGYLNSA</sequence>
<dbReference type="Proteomes" id="UP001054837">
    <property type="component" value="Unassembled WGS sequence"/>
</dbReference>
<name>A0AAV4VSN0_9ARAC</name>
<evidence type="ECO:0008006" key="3">
    <source>
        <dbReference type="Google" id="ProtNLM"/>
    </source>
</evidence>
<gene>
    <name evidence="1" type="ORF">CDAR_531041</name>
</gene>
<comment type="caution">
    <text evidence="1">The sequence shown here is derived from an EMBL/GenBank/DDBJ whole genome shotgun (WGS) entry which is preliminary data.</text>
</comment>
<accession>A0AAV4VSN0</accession>
<evidence type="ECO:0000313" key="1">
    <source>
        <dbReference type="EMBL" id="GIY73337.1"/>
    </source>
</evidence>
<dbReference type="AlphaFoldDB" id="A0AAV4VSN0"/>
<dbReference type="EMBL" id="BPLQ01013598">
    <property type="protein sequence ID" value="GIY73337.1"/>
    <property type="molecule type" value="Genomic_DNA"/>
</dbReference>
<keyword evidence="2" id="KW-1185">Reference proteome</keyword>
<evidence type="ECO:0000313" key="2">
    <source>
        <dbReference type="Proteomes" id="UP001054837"/>
    </source>
</evidence>
<reference evidence="1 2" key="1">
    <citation type="submission" date="2021-06" db="EMBL/GenBank/DDBJ databases">
        <title>Caerostris darwini draft genome.</title>
        <authorList>
            <person name="Kono N."/>
            <person name="Arakawa K."/>
        </authorList>
    </citation>
    <scope>NUCLEOTIDE SEQUENCE [LARGE SCALE GENOMIC DNA]</scope>
</reference>